<evidence type="ECO:0000256" key="3">
    <source>
        <dbReference type="ARBA" id="ARBA00022833"/>
    </source>
</evidence>
<dbReference type="SUPFAM" id="SSF50129">
    <property type="entry name" value="GroES-like"/>
    <property type="match status" value="1"/>
</dbReference>
<dbReference type="EMBL" id="JACIDK010000002">
    <property type="protein sequence ID" value="MBB3890619.1"/>
    <property type="molecule type" value="Genomic_DNA"/>
</dbReference>
<comment type="cofactor">
    <cofactor evidence="1">
        <name>Zn(2+)</name>
        <dbReference type="ChEBI" id="CHEBI:29105"/>
    </cofactor>
</comment>
<sequence>MPHLVFAERGRLEWRDSLPVALQGDGEAVVRPLVVGRCDLDVAFVNGLMRLPPGSPIGHEIIAEVVELGADTKFKLGDRVFVSAQISCGECGPCMRGATGRCTSVPFGASYGMGREGDFGGGLSDRLRVPYANAMLTPVPFGAHPTNLIGLADMATDAWRGIGPHVARIPEARVLVIGGMPAVIGLFAALMAKACGAAVIHYVDDQIARREIALREGIGCLQFEDVEPATYDIVFVAHPSKRALESAFAAVAPAGQVTSAAPCIDGSPILDTAALYHRGVAWEIGRPDCRGLHDGTMHAWSCCGFDPGIVPATLVSWEDARDAWASDALYVVASRD</sequence>
<evidence type="ECO:0000256" key="1">
    <source>
        <dbReference type="ARBA" id="ARBA00001947"/>
    </source>
</evidence>
<feature type="domain" description="Alcohol dehydrogenase-like N-terminal" evidence="4">
    <location>
        <begin position="24"/>
        <end position="136"/>
    </location>
</feature>
<dbReference type="Gene3D" id="3.40.50.720">
    <property type="entry name" value="NAD(P)-binding Rossmann-like Domain"/>
    <property type="match status" value="1"/>
</dbReference>
<dbReference type="AlphaFoldDB" id="A0A839ZY10"/>
<organism evidence="5 6">
    <name type="scientific">Phenylobacterium haematophilum</name>
    <dbReference type="NCBI Taxonomy" id="98513"/>
    <lineage>
        <taxon>Bacteria</taxon>
        <taxon>Pseudomonadati</taxon>
        <taxon>Pseudomonadota</taxon>
        <taxon>Alphaproteobacteria</taxon>
        <taxon>Caulobacterales</taxon>
        <taxon>Caulobacteraceae</taxon>
        <taxon>Phenylobacterium</taxon>
    </lineage>
</organism>
<keyword evidence="6" id="KW-1185">Reference proteome</keyword>
<accession>A0A839ZY10</accession>
<dbReference type="Gene3D" id="3.90.180.10">
    <property type="entry name" value="Medium-chain alcohol dehydrogenases, catalytic domain"/>
    <property type="match status" value="1"/>
</dbReference>
<protein>
    <submittedName>
        <fullName evidence="5">Alcohol dehydrogenase</fullName>
        <ecNumber evidence="5">1.1.1.1</ecNumber>
    </submittedName>
</protein>
<dbReference type="Pfam" id="PF08240">
    <property type="entry name" value="ADH_N"/>
    <property type="match status" value="1"/>
</dbReference>
<dbReference type="GO" id="GO:0004022">
    <property type="term" value="F:alcohol dehydrogenase (NAD+) activity"/>
    <property type="evidence" value="ECO:0007669"/>
    <property type="project" value="UniProtKB-EC"/>
</dbReference>
<comment type="caution">
    <text evidence="5">The sequence shown here is derived from an EMBL/GenBank/DDBJ whole genome shotgun (WGS) entry which is preliminary data.</text>
</comment>
<evidence type="ECO:0000313" key="6">
    <source>
        <dbReference type="Proteomes" id="UP000530564"/>
    </source>
</evidence>
<dbReference type="InterPro" id="IPR011032">
    <property type="entry name" value="GroES-like_sf"/>
</dbReference>
<evidence type="ECO:0000313" key="5">
    <source>
        <dbReference type="EMBL" id="MBB3890619.1"/>
    </source>
</evidence>
<dbReference type="InterPro" id="IPR013154">
    <property type="entry name" value="ADH-like_N"/>
</dbReference>
<evidence type="ECO:0000256" key="2">
    <source>
        <dbReference type="ARBA" id="ARBA00022723"/>
    </source>
</evidence>
<name>A0A839ZY10_9CAUL</name>
<dbReference type="PANTHER" id="PTHR42813">
    <property type="entry name" value="ZINC-TYPE ALCOHOL DEHYDROGENASE-LIKE"/>
    <property type="match status" value="1"/>
</dbReference>
<keyword evidence="5" id="KW-0560">Oxidoreductase</keyword>
<dbReference type="GO" id="GO:0046872">
    <property type="term" value="F:metal ion binding"/>
    <property type="evidence" value="ECO:0007669"/>
    <property type="project" value="UniProtKB-KW"/>
</dbReference>
<dbReference type="Proteomes" id="UP000530564">
    <property type="component" value="Unassembled WGS sequence"/>
</dbReference>
<gene>
    <name evidence="5" type="ORF">GGQ61_001336</name>
</gene>
<dbReference type="InterPro" id="IPR036291">
    <property type="entry name" value="NAD(P)-bd_dom_sf"/>
</dbReference>
<keyword evidence="3" id="KW-0862">Zinc</keyword>
<evidence type="ECO:0000259" key="4">
    <source>
        <dbReference type="Pfam" id="PF08240"/>
    </source>
</evidence>
<reference evidence="5 6" key="1">
    <citation type="submission" date="2020-08" db="EMBL/GenBank/DDBJ databases">
        <title>Genomic Encyclopedia of Type Strains, Phase IV (KMG-IV): sequencing the most valuable type-strain genomes for metagenomic binning, comparative biology and taxonomic classification.</title>
        <authorList>
            <person name="Goeker M."/>
        </authorList>
    </citation>
    <scope>NUCLEOTIDE SEQUENCE [LARGE SCALE GENOMIC DNA]</scope>
    <source>
        <strain evidence="5 6">DSM 21793</strain>
    </source>
</reference>
<proteinExistence type="predicted"/>
<dbReference type="PANTHER" id="PTHR42813:SF7">
    <property type="entry name" value="ALCOHOL DEHYDROGENASE (ZN-DEPENDENT)-RELATED"/>
    <property type="match status" value="1"/>
</dbReference>
<dbReference type="EC" id="1.1.1.1" evidence="5"/>
<keyword evidence="2" id="KW-0479">Metal-binding</keyword>
<dbReference type="SUPFAM" id="SSF51735">
    <property type="entry name" value="NAD(P)-binding Rossmann-fold domains"/>
    <property type="match status" value="1"/>
</dbReference>
<dbReference type="RefSeq" id="WP_183770903.1">
    <property type="nucleotide sequence ID" value="NZ_JACIDK010000002.1"/>
</dbReference>